<dbReference type="AlphaFoldDB" id="A0A840BKV9"/>
<comment type="caution">
    <text evidence="2">The sequence shown here is derived from an EMBL/GenBank/DDBJ whole genome shotgun (WGS) entry which is preliminary data.</text>
</comment>
<keyword evidence="1" id="KW-0732">Signal</keyword>
<dbReference type="SUPFAM" id="SSF74653">
    <property type="entry name" value="TolA/TonB C-terminal domain"/>
    <property type="match status" value="1"/>
</dbReference>
<name>A0A840BKV9_9RHOO</name>
<accession>A0A840BKV9</accession>
<keyword evidence="3" id="KW-1185">Reference proteome</keyword>
<evidence type="ECO:0000256" key="1">
    <source>
        <dbReference type="SAM" id="SignalP"/>
    </source>
</evidence>
<dbReference type="EMBL" id="JACIET010000002">
    <property type="protein sequence ID" value="MBB4014201.1"/>
    <property type="molecule type" value="Genomic_DNA"/>
</dbReference>
<proteinExistence type="predicted"/>
<reference evidence="2 3" key="1">
    <citation type="submission" date="2020-08" db="EMBL/GenBank/DDBJ databases">
        <title>Genomic Encyclopedia of Type Strains, Phase IV (KMG-IV): sequencing the most valuable type-strain genomes for metagenomic binning, comparative biology and taxonomic classification.</title>
        <authorList>
            <person name="Goeker M."/>
        </authorList>
    </citation>
    <scope>NUCLEOTIDE SEQUENCE [LARGE SCALE GENOMIC DNA]</scope>
    <source>
        <strain evidence="2 3">DSM 106739</strain>
    </source>
</reference>
<feature type="chain" id="PRO_5032924556" description="TonB C-terminal domain-containing protein" evidence="1">
    <location>
        <begin position="31"/>
        <end position="376"/>
    </location>
</feature>
<dbReference type="Proteomes" id="UP000561045">
    <property type="component" value="Unassembled WGS sequence"/>
</dbReference>
<feature type="signal peptide" evidence="1">
    <location>
        <begin position="1"/>
        <end position="30"/>
    </location>
</feature>
<organism evidence="2 3">
    <name type="scientific">Niveibacterium umoris</name>
    <dbReference type="NCBI Taxonomy" id="1193620"/>
    <lineage>
        <taxon>Bacteria</taxon>
        <taxon>Pseudomonadati</taxon>
        <taxon>Pseudomonadota</taxon>
        <taxon>Betaproteobacteria</taxon>
        <taxon>Rhodocyclales</taxon>
        <taxon>Rhodocyclaceae</taxon>
        <taxon>Niveibacterium</taxon>
    </lineage>
</organism>
<dbReference type="RefSeq" id="WP_183636085.1">
    <property type="nucleotide sequence ID" value="NZ_BAABLE010000005.1"/>
</dbReference>
<sequence length="376" mass="40037">MSRVIMQSSNACFGLALALLTLSQLPFAVAADAIPNGTNHAPQVFDVVPLDRPYSKFSNAQKALFASEYDALDRADQPPFPIDGIAPLIPEIRSAAQDQLSLRSKVKIRMLADISESGTVTATSLLGPAPEASEIPFVLAVSKALTKARFQPALCSGKPCAMAFPLYLELTENSAAWAPTLVTGPLVGAHPGSCNWNMPDDVSTPDNPFESRSVVIAYRPAENGSILVLGVVQSSGFPALDSAAIKILSTCKPRLRNDERSSDESVAHIRLAFYKSAPAPALESPQPVPGACNMPEFPASVTRRQVGKLSFSVQALIEASGALSQTRIHQSTGDKAVDDQMASQLSKCRWRPGKNIFGEPTPGRVEIAVTGETITR</sequence>
<evidence type="ECO:0000313" key="3">
    <source>
        <dbReference type="Proteomes" id="UP000561045"/>
    </source>
</evidence>
<protein>
    <recommendedName>
        <fullName evidence="4">TonB C-terminal domain-containing protein</fullName>
    </recommendedName>
</protein>
<gene>
    <name evidence="2" type="ORF">GGR36_003547</name>
</gene>
<evidence type="ECO:0000313" key="2">
    <source>
        <dbReference type="EMBL" id="MBB4014201.1"/>
    </source>
</evidence>
<dbReference type="Gene3D" id="3.30.1150.10">
    <property type="match status" value="2"/>
</dbReference>
<evidence type="ECO:0008006" key="4">
    <source>
        <dbReference type="Google" id="ProtNLM"/>
    </source>
</evidence>